<organism evidence="2 3">
    <name type="scientific">Chitiniphilus shinanonensis</name>
    <dbReference type="NCBI Taxonomy" id="553088"/>
    <lineage>
        <taxon>Bacteria</taxon>
        <taxon>Pseudomonadati</taxon>
        <taxon>Pseudomonadota</taxon>
        <taxon>Betaproteobacteria</taxon>
        <taxon>Neisseriales</taxon>
        <taxon>Chitinibacteraceae</taxon>
        <taxon>Chitiniphilus</taxon>
    </lineage>
</organism>
<dbReference type="Proteomes" id="UP001156836">
    <property type="component" value="Unassembled WGS sequence"/>
</dbReference>
<feature type="compositionally biased region" description="Polar residues" evidence="1">
    <location>
        <begin position="61"/>
        <end position="78"/>
    </location>
</feature>
<evidence type="ECO:0008006" key="4">
    <source>
        <dbReference type="Google" id="ProtNLM"/>
    </source>
</evidence>
<feature type="compositionally biased region" description="Low complexity" evidence="1">
    <location>
        <begin position="79"/>
        <end position="98"/>
    </location>
</feature>
<gene>
    <name evidence="2" type="ORF">GCM10007860_20190</name>
</gene>
<name>A0ABQ6BWK2_9NEIS</name>
<evidence type="ECO:0000313" key="2">
    <source>
        <dbReference type="EMBL" id="GLS04871.1"/>
    </source>
</evidence>
<sequence>MPAVRMPVQALAQSNQPQQQYVVPPRAAARAGVFSGILAEMLGSDVLPPPVTAPRPDSAAQWLSGNGAQSDGSTRQWLTQRQAQGPAPTAPAASPRAAQGYLAAAPAGGGRIDLHA</sequence>
<protein>
    <recommendedName>
        <fullName evidence="4">Flagellar hook-length control protein FliK</fullName>
    </recommendedName>
</protein>
<feature type="region of interest" description="Disordered" evidence="1">
    <location>
        <begin position="45"/>
        <end position="98"/>
    </location>
</feature>
<evidence type="ECO:0000313" key="3">
    <source>
        <dbReference type="Proteomes" id="UP001156836"/>
    </source>
</evidence>
<proteinExistence type="predicted"/>
<reference evidence="3" key="1">
    <citation type="journal article" date="2019" name="Int. J. Syst. Evol. Microbiol.">
        <title>The Global Catalogue of Microorganisms (GCM) 10K type strain sequencing project: providing services to taxonomists for standard genome sequencing and annotation.</title>
        <authorList>
            <consortium name="The Broad Institute Genomics Platform"/>
            <consortium name="The Broad Institute Genome Sequencing Center for Infectious Disease"/>
            <person name="Wu L."/>
            <person name="Ma J."/>
        </authorList>
    </citation>
    <scope>NUCLEOTIDE SEQUENCE [LARGE SCALE GENOMIC DNA]</scope>
    <source>
        <strain evidence="3">NBRC 104970</strain>
    </source>
</reference>
<accession>A0ABQ6BWK2</accession>
<keyword evidence="3" id="KW-1185">Reference proteome</keyword>
<dbReference type="EMBL" id="BSOZ01000028">
    <property type="protein sequence ID" value="GLS04871.1"/>
    <property type="molecule type" value="Genomic_DNA"/>
</dbReference>
<comment type="caution">
    <text evidence="2">The sequence shown here is derived from an EMBL/GenBank/DDBJ whole genome shotgun (WGS) entry which is preliminary data.</text>
</comment>
<evidence type="ECO:0000256" key="1">
    <source>
        <dbReference type="SAM" id="MobiDB-lite"/>
    </source>
</evidence>